<dbReference type="PRINTS" id="PR01590">
    <property type="entry name" value="HTHFIS"/>
</dbReference>
<dbReference type="InterPro" id="IPR000700">
    <property type="entry name" value="PAS-assoc_C"/>
</dbReference>
<dbReference type="FunFam" id="3.40.50.300:FF:000006">
    <property type="entry name" value="DNA-binding transcriptional regulator NtrC"/>
    <property type="match status" value="1"/>
</dbReference>
<dbReference type="PROSITE" id="PS50112">
    <property type="entry name" value="PAS"/>
    <property type="match status" value="1"/>
</dbReference>
<keyword evidence="6" id="KW-0175">Coiled coil</keyword>
<evidence type="ECO:0000256" key="3">
    <source>
        <dbReference type="ARBA" id="ARBA00023015"/>
    </source>
</evidence>
<dbReference type="InterPro" id="IPR000014">
    <property type="entry name" value="PAS"/>
</dbReference>
<dbReference type="SUPFAM" id="SSF46689">
    <property type="entry name" value="Homeodomain-like"/>
    <property type="match status" value="1"/>
</dbReference>
<sequence>MHNSLYSLHHCVDTVIDFVRKIGWVPMHNTNDSRIALKLKDLQEKLDELRAATTYSQTDEYVREIVAELRRLGKACERTATNVIESFGAEIRDLRLANETLRAKGALHQAVFENSNDGIVITTRGGDFLDVNQGFVRLVGCKTKEEVFARRVQDFYSDPRQRIQMRRKVDRTGVAMDFEIKFRRIDGTEIDTLHTIDVRLDGEGRISGYQGIMRDITERKIAQKALQEARDELQIRVRERTAELAEANARLKSEIAERARAQEALILSEERMRAIFEAATECISIKNRSLKYTLVNPYMANLLELPANDIVERDDEEIFGQEAGQHLRQVDQRVLAGETIEEEHTRPVKGLPTTFLDVRSPIRNSKGQIIGICAISRNITDRRRIFSRDQSTAEEYLSPAMRVTLARASIAANSDLIVLIEGESGSGKDYLARFIHDNSNRNGGPFYAINCAAIAQDLAESELFGHEAGAYTGAIRRKRGLVELAEGGTLLLNEIGELSLPMQAKLLTFLDTFSFTRVGGEKNVTVNVRIMAATNRDLSQAVSRGEFRRDLFFRLNVYGIRVPPLRERLADIPVLTRQIVGQLAQELRLTAGLSIRPEDMEKLIQYSWPGNVRELKNVLERSVILSEGPDLRLDFLDLADTNDCESPWVVQFPPSPSMTQAMEELRRQFIEMALQRTGGNKCAAARILGISRYTLKRQMKALKMGGLK</sequence>
<evidence type="ECO:0000256" key="1">
    <source>
        <dbReference type="ARBA" id="ARBA00022741"/>
    </source>
</evidence>
<dbReference type="InterPro" id="IPR002197">
    <property type="entry name" value="HTH_Fis"/>
</dbReference>
<dbReference type="SUPFAM" id="SSF52540">
    <property type="entry name" value="P-loop containing nucleoside triphosphate hydrolases"/>
    <property type="match status" value="1"/>
</dbReference>
<dbReference type="Pfam" id="PF13426">
    <property type="entry name" value="PAS_9"/>
    <property type="match status" value="1"/>
</dbReference>
<dbReference type="eggNOG" id="COG3829">
    <property type="taxonomic scope" value="Bacteria"/>
</dbReference>
<dbReference type="GO" id="GO:0006355">
    <property type="term" value="P:regulation of DNA-templated transcription"/>
    <property type="evidence" value="ECO:0007669"/>
    <property type="project" value="InterPro"/>
</dbReference>
<gene>
    <name evidence="10" type="ordered locus">Desti_4551</name>
</gene>
<dbReference type="Pfam" id="PF25601">
    <property type="entry name" value="AAA_lid_14"/>
    <property type="match status" value="1"/>
</dbReference>
<dbReference type="eggNOG" id="COG2202">
    <property type="taxonomic scope" value="Bacteria"/>
</dbReference>
<dbReference type="CDD" id="cd00130">
    <property type="entry name" value="PAS"/>
    <property type="match status" value="1"/>
</dbReference>
<evidence type="ECO:0000259" key="8">
    <source>
        <dbReference type="PROSITE" id="PS50112"/>
    </source>
</evidence>
<dbReference type="EMBL" id="CP003360">
    <property type="protein sequence ID" value="AFM27179.1"/>
    <property type="molecule type" value="Genomic_DNA"/>
</dbReference>
<dbReference type="InterPro" id="IPR013656">
    <property type="entry name" value="PAS_4"/>
</dbReference>
<dbReference type="SMART" id="SM00086">
    <property type="entry name" value="PAC"/>
    <property type="match status" value="2"/>
</dbReference>
<dbReference type="OrthoDB" id="9763792at2"/>
<evidence type="ECO:0000313" key="11">
    <source>
        <dbReference type="Proteomes" id="UP000006055"/>
    </source>
</evidence>
<dbReference type="InterPro" id="IPR003593">
    <property type="entry name" value="AAA+_ATPase"/>
</dbReference>
<keyword evidence="11" id="KW-1185">Reference proteome</keyword>
<dbReference type="Pfam" id="PF08448">
    <property type="entry name" value="PAS_4"/>
    <property type="match status" value="1"/>
</dbReference>
<feature type="domain" description="Sigma-54 factor interaction" evidence="7">
    <location>
        <begin position="398"/>
        <end position="624"/>
    </location>
</feature>
<dbReference type="SMART" id="SM00382">
    <property type="entry name" value="AAA"/>
    <property type="match status" value="1"/>
</dbReference>
<evidence type="ECO:0000256" key="4">
    <source>
        <dbReference type="ARBA" id="ARBA00023125"/>
    </source>
</evidence>
<organism evidence="10 11">
    <name type="scientific">Desulfomonile tiedjei (strain ATCC 49306 / DSM 6799 / DCB-1)</name>
    <dbReference type="NCBI Taxonomy" id="706587"/>
    <lineage>
        <taxon>Bacteria</taxon>
        <taxon>Pseudomonadati</taxon>
        <taxon>Thermodesulfobacteriota</taxon>
        <taxon>Desulfomonilia</taxon>
        <taxon>Desulfomonilales</taxon>
        <taxon>Desulfomonilaceae</taxon>
        <taxon>Desulfomonile</taxon>
    </lineage>
</organism>
<dbReference type="InterPro" id="IPR009057">
    <property type="entry name" value="Homeodomain-like_sf"/>
</dbReference>
<dbReference type="HOGENOM" id="CLU_389678_0_0_7"/>
<dbReference type="PROSITE" id="PS50045">
    <property type="entry name" value="SIGMA54_INTERACT_4"/>
    <property type="match status" value="1"/>
</dbReference>
<dbReference type="PATRIC" id="fig|706587.4.peg.5153"/>
<dbReference type="GO" id="GO:0005524">
    <property type="term" value="F:ATP binding"/>
    <property type="evidence" value="ECO:0007669"/>
    <property type="project" value="UniProtKB-KW"/>
</dbReference>
<keyword evidence="3" id="KW-0805">Transcription regulation</keyword>
<evidence type="ECO:0000256" key="2">
    <source>
        <dbReference type="ARBA" id="ARBA00022840"/>
    </source>
</evidence>
<dbReference type="PROSITE" id="PS00688">
    <property type="entry name" value="SIGMA54_INTERACT_3"/>
    <property type="match status" value="1"/>
</dbReference>
<dbReference type="PANTHER" id="PTHR32071:SF117">
    <property type="entry name" value="PTS-DEPENDENT DIHYDROXYACETONE KINASE OPERON REGULATORY PROTEIN-RELATED"/>
    <property type="match status" value="1"/>
</dbReference>
<feature type="coiled-coil region" evidence="6">
    <location>
        <begin position="223"/>
        <end position="264"/>
    </location>
</feature>
<dbReference type="Proteomes" id="UP000006055">
    <property type="component" value="Chromosome"/>
</dbReference>
<keyword evidence="2" id="KW-0067">ATP-binding</keyword>
<dbReference type="GO" id="GO:0043565">
    <property type="term" value="F:sequence-specific DNA binding"/>
    <property type="evidence" value="ECO:0007669"/>
    <property type="project" value="InterPro"/>
</dbReference>
<dbReference type="InterPro" id="IPR025662">
    <property type="entry name" value="Sigma_54_int_dom_ATP-bd_1"/>
</dbReference>
<evidence type="ECO:0000259" key="7">
    <source>
        <dbReference type="PROSITE" id="PS50045"/>
    </source>
</evidence>
<dbReference type="InterPro" id="IPR025944">
    <property type="entry name" value="Sigma_54_int_dom_CS"/>
</dbReference>
<dbReference type="Gene3D" id="1.10.8.60">
    <property type="match status" value="1"/>
</dbReference>
<dbReference type="STRING" id="706587.Desti_4551"/>
<proteinExistence type="predicted"/>
<dbReference type="Gene3D" id="1.10.10.60">
    <property type="entry name" value="Homeodomain-like"/>
    <property type="match status" value="1"/>
</dbReference>
<dbReference type="PROSITE" id="PS00675">
    <property type="entry name" value="SIGMA54_INTERACT_1"/>
    <property type="match status" value="1"/>
</dbReference>
<dbReference type="NCBIfam" id="TIGR00229">
    <property type="entry name" value="sensory_box"/>
    <property type="match status" value="2"/>
</dbReference>
<dbReference type="Pfam" id="PF00158">
    <property type="entry name" value="Sigma54_activat"/>
    <property type="match status" value="1"/>
</dbReference>
<dbReference type="PROSITE" id="PS50113">
    <property type="entry name" value="PAC"/>
    <property type="match status" value="2"/>
</dbReference>
<dbReference type="AlphaFoldDB" id="I4CC88"/>
<accession>I4CC88</accession>
<dbReference type="CDD" id="cd00009">
    <property type="entry name" value="AAA"/>
    <property type="match status" value="1"/>
</dbReference>
<evidence type="ECO:0000259" key="9">
    <source>
        <dbReference type="PROSITE" id="PS50113"/>
    </source>
</evidence>
<dbReference type="InterPro" id="IPR027417">
    <property type="entry name" value="P-loop_NTPase"/>
</dbReference>
<evidence type="ECO:0000256" key="6">
    <source>
        <dbReference type="SAM" id="Coils"/>
    </source>
</evidence>
<dbReference type="Pfam" id="PF02954">
    <property type="entry name" value="HTH_8"/>
    <property type="match status" value="1"/>
</dbReference>
<evidence type="ECO:0000313" key="10">
    <source>
        <dbReference type="EMBL" id="AFM27179.1"/>
    </source>
</evidence>
<dbReference type="InterPro" id="IPR058031">
    <property type="entry name" value="AAA_lid_NorR"/>
</dbReference>
<dbReference type="Gene3D" id="3.30.450.20">
    <property type="entry name" value="PAS domain"/>
    <property type="match status" value="2"/>
</dbReference>
<dbReference type="InterPro" id="IPR002078">
    <property type="entry name" value="Sigma_54_int"/>
</dbReference>
<keyword evidence="5" id="KW-0804">Transcription</keyword>
<dbReference type="Gene3D" id="3.40.50.300">
    <property type="entry name" value="P-loop containing nucleotide triphosphate hydrolases"/>
    <property type="match status" value="1"/>
</dbReference>
<dbReference type="KEGG" id="dti:Desti_4551"/>
<feature type="domain" description="PAC" evidence="9">
    <location>
        <begin position="338"/>
        <end position="391"/>
    </location>
</feature>
<dbReference type="InterPro" id="IPR001610">
    <property type="entry name" value="PAC"/>
</dbReference>
<protein>
    <submittedName>
        <fullName evidence="10">PAS domain S-box</fullName>
    </submittedName>
</protein>
<keyword evidence="1" id="KW-0547">Nucleotide-binding</keyword>
<reference evidence="10" key="1">
    <citation type="submission" date="2012-06" db="EMBL/GenBank/DDBJ databases">
        <title>Complete sequence of chromosome of Desulfomonile tiedjei DSM 6799.</title>
        <authorList>
            <consortium name="US DOE Joint Genome Institute (JGI-PGF)"/>
            <person name="Lucas S."/>
            <person name="Copeland A."/>
            <person name="Lapidus A."/>
            <person name="Glavina del Rio T."/>
            <person name="Dalin E."/>
            <person name="Tice H."/>
            <person name="Bruce D."/>
            <person name="Goodwin L."/>
            <person name="Pitluck S."/>
            <person name="Peters L."/>
            <person name="Ovchinnikova G."/>
            <person name="Zeytun A."/>
            <person name="Lu M."/>
            <person name="Kyrpides N."/>
            <person name="Mavromatis K."/>
            <person name="Ivanova N."/>
            <person name="Brettin T."/>
            <person name="Detter J.C."/>
            <person name="Han C."/>
            <person name="Larimer F."/>
            <person name="Land M."/>
            <person name="Hauser L."/>
            <person name="Markowitz V."/>
            <person name="Cheng J.-F."/>
            <person name="Hugenholtz P."/>
            <person name="Woyke T."/>
            <person name="Wu D."/>
            <person name="Spring S."/>
            <person name="Schroeder M."/>
            <person name="Brambilla E."/>
            <person name="Klenk H.-P."/>
            <person name="Eisen J.A."/>
        </authorList>
    </citation>
    <scope>NUCLEOTIDE SEQUENCE</scope>
    <source>
        <strain evidence="10">DSM 6799</strain>
    </source>
</reference>
<feature type="domain" description="PAS" evidence="8">
    <location>
        <begin position="268"/>
        <end position="338"/>
    </location>
</feature>
<dbReference type="PANTHER" id="PTHR32071">
    <property type="entry name" value="TRANSCRIPTIONAL REGULATORY PROTEIN"/>
    <property type="match status" value="1"/>
</dbReference>
<dbReference type="InterPro" id="IPR035965">
    <property type="entry name" value="PAS-like_dom_sf"/>
</dbReference>
<feature type="domain" description="PAC" evidence="9">
    <location>
        <begin position="176"/>
        <end position="228"/>
    </location>
</feature>
<dbReference type="SMART" id="SM00091">
    <property type="entry name" value="PAS"/>
    <property type="match status" value="2"/>
</dbReference>
<keyword evidence="4" id="KW-0238">DNA-binding</keyword>
<evidence type="ECO:0000256" key="5">
    <source>
        <dbReference type="ARBA" id="ARBA00023163"/>
    </source>
</evidence>
<name>I4CC88_DESTA</name>
<dbReference type="SUPFAM" id="SSF55785">
    <property type="entry name" value="PYP-like sensor domain (PAS domain)"/>
    <property type="match status" value="2"/>
</dbReference>